<dbReference type="InterPro" id="IPR006935">
    <property type="entry name" value="Helicase/UvrB_N"/>
</dbReference>
<dbReference type="InterPro" id="IPR027417">
    <property type="entry name" value="P-loop_NTPase"/>
</dbReference>
<evidence type="ECO:0000259" key="1">
    <source>
        <dbReference type="Pfam" id="PF04851"/>
    </source>
</evidence>
<dbReference type="SUPFAM" id="SSF52540">
    <property type="entry name" value="P-loop containing nucleoside triphosphate hydrolases"/>
    <property type="match status" value="2"/>
</dbReference>
<dbReference type="PANTHER" id="PTHR47396">
    <property type="entry name" value="TYPE I RESTRICTION ENZYME ECOKI R PROTEIN"/>
    <property type="match status" value="1"/>
</dbReference>
<evidence type="ECO:0000313" key="3">
    <source>
        <dbReference type="Proteomes" id="UP000652153"/>
    </source>
</evidence>
<name>A0ABQ1ZIA7_9BACL</name>
<keyword evidence="3" id="KW-1185">Reference proteome</keyword>
<dbReference type="InterPro" id="IPR050742">
    <property type="entry name" value="Helicase_Restrict-Modif_Enz"/>
</dbReference>
<dbReference type="Gene3D" id="3.40.50.300">
    <property type="entry name" value="P-loop containing nucleotide triphosphate hydrolases"/>
    <property type="match status" value="2"/>
</dbReference>
<accession>A0ABQ1ZIA7</accession>
<comment type="caution">
    <text evidence="2">The sequence shown here is derived from an EMBL/GenBank/DDBJ whole genome shotgun (WGS) entry which is preliminary data.</text>
</comment>
<proteinExistence type="predicted"/>
<sequence length="731" mass="84358">MELREFQLTAVKELFEAMEKSAQEIILKSPTGSGKTIILTYFMQQYMLSYPNTVFIWLTPGKGSLEEQSKAKMDRYIHMSQTKLLPDVMTSGFDENDSCFINWEKLNKKGNNALKESERTNFIEHINRALKNGLRFVIVVDESHQNNTVKADEIIQYFHTKKIIRCSATPRGIAGAEIIDIPEEEVIVAGLIKKMLVINENFEQIIQTENQINYLLERACAKHREIRSALLQNDIQVNPLIIIQLPNNSDLLQNTVEQWFEKKGWTYENGQLAVWLSNQHENLEKIEELDSPASAIIIKQAVATGWDCPRAQILVKLRDNMDETFEIQTIGRIRRMAEAKHYGIELLDSCYLYTFDEKFTEGVKLSMGKGALDASTLFLKKDYVNISLTSEHRTMVTDHRDPQKALLAIAKYFEHTIKTGTNRTENTLLLRTAGFVISDDIYRHTYSGETATINKAAVSDMNKIAVTEKLNTHTHGREYHQKIGKLGMEIGMGYSYMNTIIRRLFEKNSNYNRKILNLDLKQVYSFVINNTERLRHIIREAMAMEIAQMQLQFDANQVSKNIFKIPQTCLFTYDKLSKGQIEMKKNVYSGYLSSAEPRSSGERIFEKFCEQVSSIEWIYKNGDKGSEYLSIVYNDNSGKQRNFFPDYIICVQGEIWIIETKGGFDRKGNSQDIDIFSPKKFEVLKNYLERYNLKGGFVRYDNKSNELCICTEKYSDNVDSSEWQLLSNVIL</sequence>
<protein>
    <recommendedName>
        <fullName evidence="1">Helicase/UvrB N-terminal domain-containing protein</fullName>
    </recommendedName>
</protein>
<evidence type="ECO:0000313" key="2">
    <source>
        <dbReference type="EMBL" id="GGH67854.1"/>
    </source>
</evidence>
<dbReference type="PANTHER" id="PTHR47396:SF1">
    <property type="entry name" value="ATP-DEPENDENT HELICASE IRC3-RELATED"/>
    <property type="match status" value="1"/>
</dbReference>
<dbReference type="Proteomes" id="UP000652153">
    <property type="component" value="Unassembled WGS sequence"/>
</dbReference>
<organism evidence="2 3">
    <name type="scientific">Paenibacillus silvae</name>
    <dbReference type="NCBI Taxonomy" id="1325358"/>
    <lineage>
        <taxon>Bacteria</taxon>
        <taxon>Bacillati</taxon>
        <taxon>Bacillota</taxon>
        <taxon>Bacilli</taxon>
        <taxon>Bacillales</taxon>
        <taxon>Paenibacillaceae</taxon>
        <taxon>Paenibacillus</taxon>
    </lineage>
</organism>
<reference evidence="3" key="1">
    <citation type="journal article" date="2019" name="Int. J. Syst. Evol. Microbiol.">
        <title>The Global Catalogue of Microorganisms (GCM) 10K type strain sequencing project: providing services to taxonomists for standard genome sequencing and annotation.</title>
        <authorList>
            <consortium name="The Broad Institute Genomics Platform"/>
            <consortium name="The Broad Institute Genome Sequencing Center for Infectious Disease"/>
            <person name="Wu L."/>
            <person name="Ma J."/>
        </authorList>
    </citation>
    <scope>NUCLEOTIDE SEQUENCE [LARGE SCALE GENOMIC DNA]</scope>
    <source>
        <strain evidence="3">CGMCC 1.12770</strain>
    </source>
</reference>
<dbReference type="EMBL" id="BMFU01000011">
    <property type="protein sequence ID" value="GGH67854.1"/>
    <property type="molecule type" value="Genomic_DNA"/>
</dbReference>
<feature type="domain" description="Helicase/UvrB N-terminal" evidence="1">
    <location>
        <begin position="1"/>
        <end position="171"/>
    </location>
</feature>
<dbReference type="RefSeq" id="WP_188594292.1">
    <property type="nucleotide sequence ID" value="NZ_BMFU01000011.1"/>
</dbReference>
<gene>
    <name evidence="2" type="ORF">GCM10008014_49720</name>
</gene>
<dbReference type="Pfam" id="PF04851">
    <property type="entry name" value="ResIII"/>
    <property type="match status" value="1"/>
</dbReference>